<dbReference type="Pfam" id="PF16325">
    <property type="entry name" value="Peptidase_U32_C"/>
    <property type="match status" value="1"/>
</dbReference>
<dbReference type="AlphaFoldDB" id="W1XUF0"/>
<feature type="compositionally biased region" description="Basic and acidic residues" evidence="1">
    <location>
        <begin position="25"/>
        <end position="36"/>
    </location>
</feature>
<sequence length="129" mass="14980">LKEGKDWYVRPEWIAELEKISHRPYTDGFAEGRPDETAQNYGKSTNTQSHDFIGLVMGYNEEEKYVDLEQRNNFKVGDKVEFCQPKGELVETVIEKMTDEDGNPIDVAPHAQMKVRIYMDTPLEPYSMM</sequence>
<dbReference type="PANTHER" id="PTHR30217">
    <property type="entry name" value="PEPTIDASE U32 FAMILY"/>
    <property type="match status" value="1"/>
</dbReference>
<comment type="caution">
    <text evidence="3">The sequence shown here is derived from an EMBL/GenBank/DDBJ whole genome shotgun (WGS) entry which is preliminary data.</text>
</comment>
<evidence type="ECO:0000256" key="1">
    <source>
        <dbReference type="SAM" id="MobiDB-lite"/>
    </source>
</evidence>
<feature type="non-terminal residue" evidence="3">
    <location>
        <position position="129"/>
    </location>
</feature>
<feature type="compositionally biased region" description="Polar residues" evidence="1">
    <location>
        <begin position="37"/>
        <end position="46"/>
    </location>
</feature>
<protein>
    <submittedName>
        <fullName evidence="3">Peptidase, U32 family</fullName>
    </submittedName>
</protein>
<feature type="non-terminal residue" evidence="3">
    <location>
        <position position="1"/>
    </location>
</feature>
<gene>
    <name evidence="3" type="ORF">Q604_UNBC11822G0001</name>
</gene>
<dbReference type="Gene3D" id="2.40.30.10">
    <property type="entry name" value="Translation factors"/>
    <property type="match status" value="1"/>
</dbReference>
<feature type="region of interest" description="Disordered" evidence="1">
    <location>
        <begin position="25"/>
        <end position="46"/>
    </location>
</feature>
<dbReference type="InterPro" id="IPR032525">
    <property type="entry name" value="Peptidase_U32_C"/>
</dbReference>
<reference evidence="3" key="1">
    <citation type="submission" date="2013-12" db="EMBL/GenBank/DDBJ databases">
        <title>A Varibaculum cambriense genome reconstructed from a premature infant gut community with otherwise low bacterial novelty that shifts toward anaerobic metabolism during the third week of life.</title>
        <authorList>
            <person name="Brown C.T."/>
            <person name="Sharon I."/>
            <person name="Thomas B.C."/>
            <person name="Castelle C.J."/>
            <person name="Morowitz M.J."/>
            <person name="Banfield J.F."/>
        </authorList>
    </citation>
    <scope>NUCLEOTIDE SEQUENCE</scope>
</reference>
<name>W1XUF0_9ZZZZ</name>
<accession>W1XUF0</accession>
<dbReference type="PANTHER" id="PTHR30217:SF6">
    <property type="entry name" value="TRNA HYDROXYLATION PROTEIN P"/>
    <property type="match status" value="1"/>
</dbReference>
<dbReference type="InterPro" id="IPR051454">
    <property type="entry name" value="RNA/ubiquinone_mod_enzymes"/>
</dbReference>
<evidence type="ECO:0000313" key="3">
    <source>
        <dbReference type="EMBL" id="ETJ33736.1"/>
    </source>
</evidence>
<proteinExistence type="predicted"/>
<evidence type="ECO:0000259" key="2">
    <source>
        <dbReference type="Pfam" id="PF16325"/>
    </source>
</evidence>
<organism evidence="3">
    <name type="scientific">human gut metagenome</name>
    <dbReference type="NCBI Taxonomy" id="408170"/>
    <lineage>
        <taxon>unclassified sequences</taxon>
        <taxon>metagenomes</taxon>
        <taxon>organismal metagenomes</taxon>
    </lineage>
</organism>
<feature type="domain" description="Peptidase family U32 C-terminal" evidence="2">
    <location>
        <begin position="49"/>
        <end position="129"/>
    </location>
</feature>
<dbReference type="EMBL" id="AZMM01011822">
    <property type="protein sequence ID" value="ETJ33736.1"/>
    <property type="molecule type" value="Genomic_DNA"/>
</dbReference>